<dbReference type="AlphaFoldDB" id="A0A0L0TAR1"/>
<evidence type="ECO:0000313" key="3">
    <source>
        <dbReference type="Proteomes" id="UP000054350"/>
    </source>
</evidence>
<gene>
    <name evidence="2" type="ORF">AMAG_16097</name>
</gene>
<dbReference type="VEuPathDB" id="FungiDB:AMAG_16097"/>
<dbReference type="OrthoDB" id="10572317at2759"/>
<organism evidence="2 3">
    <name type="scientific">Allomyces macrogynus (strain ATCC 38327)</name>
    <name type="common">Allomyces javanicus var. macrogynus</name>
    <dbReference type="NCBI Taxonomy" id="578462"/>
    <lineage>
        <taxon>Eukaryota</taxon>
        <taxon>Fungi</taxon>
        <taxon>Fungi incertae sedis</taxon>
        <taxon>Blastocladiomycota</taxon>
        <taxon>Blastocladiomycetes</taxon>
        <taxon>Blastocladiales</taxon>
        <taxon>Blastocladiaceae</taxon>
        <taxon>Allomyces</taxon>
    </lineage>
</organism>
<dbReference type="EMBL" id="GG745374">
    <property type="protein sequence ID" value="KNE71790.1"/>
    <property type="molecule type" value="Genomic_DNA"/>
</dbReference>
<accession>A0A0L0TAR1</accession>
<reference evidence="2 3" key="1">
    <citation type="submission" date="2009-11" db="EMBL/GenBank/DDBJ databases">
        <title>Annotation of Allomyces macrogynus ATCC 38327.</title>
        <authorList>
            <consortium name="The Broad Institute Genome Sequencing Platform"/>
            <person name="Russ C."/>
            <person name="Cuomo C."/>
            <person name="Burger G."/>
            <person name="Gray M.W."/>
            <person name="Holland P.W.H."/>
            <person name="King N."/>
            <person name="Lang F.B.F."/>
            <person name="Roger A.J."/>
            <person name="Ruiz-Trillo I."/>
            <person name="Young S.K."/>
            <person name="Zeng Q."/>
            <person name="Gargeya S."/>
            <person name="Fitzgerald M."/>
            <person name="Haas B."/>
            <person name="Abouelleil A."/>
            <person name="Alvarado L."/>
            <person name="Arachchi H.M."/>
            <person name="Berlin A."/>
            <person name="Chapman S.B."/>
            <person name="Gearin G."/>
            <person name="Goldberg J."/>
            <person name="Griggs A."/>
            <person name="Gujja S."/>
            <person name="Hansen M."/>
            <person name="Heiman D."/>
            <person name="Howarth C."/>
            <person name="Larimer J."/>
            <person name="Lui A."/>
            <person name="MacDonald P.J.P."/>
            <person name="McCowen C."/>
            <person name="Montmayeur A."/>
            <person name="Murphy C."/>
            <person name="Neiman D."/>
            <person name="Pearson M."/>
            <person name="Priest M."/>
            <person name="Roberts A."/>
            <person name="Saif S."/>
            <person name="Shea T."/>
            <person name="Sisk P."/>
            <person name="Stolte C."/>
            <person name="Sykes S."/>
            <person name="Wortman J."/>
            <person name="Nusbaum C."/>
            <person name="Birren B."/>
        </authorList>
    </citation>
    <scope>NUCLEOTIDE SEQUENCE [LARGE SCALE GENOMIC DNA]</scope>
    <source>
        <strain evidence="2 3">ATCC 38327</strain>
    </source>
</reference>
<reference evidence="3" key="2">
    <citation type="submission" date="2009-11" db="EMBL/GenBank/DDBJ databases">
        <title>The Genome Sequence of Allomyces macrogynus strain ATCC 38327.</title>
        <authorList>
            <consortium name="The Broad Institute Genome Sequencing Platform"/>
            <person name="Russ C."/>
            <person name="Cuomo C."/>
            <person name="Shea T."/>
            <person name="Young S.K."/>
            <person name="Zeng Q."/>
            <person name="Koehrsen M."/>
            <person name="Haas B."/>
            <person name="Borodovsky M."/>
            <person name="Guigo R."/>
            <person name="Alvarado L."/>
            <person name="Berlin A."/>
            <person name="Borenstein D."/>
            <person name="Chen Z."/>
            <person name="Engels R."/>
            <person name="Freedman E."/>
            <person name="Gellesch M."/>
            <person name="Goldberg J."/>
            <person name="Griggs A."/>
            <person name="Gujja S."/>
            <person name="Heiman D."/>
            <person name="Hepburn T."/>
            <person name="Howarth C."/>
            <person name="Jen D."/>
            <person name="Larson L."/>
            <person name="Lewis B."/>
            <person name="Mehta T."/>
            <person name="Park D."/>
            <person name="Pearson M."/>
            <person name="Roberts A."/>
            <person name="Saif S."/>
            <person name="Shenoy N."/>
            <person name="Sisk P."/>
            <person name="Stolte C."/>
            <person name="Sykes S."/>
            <person name="Walk T."/>
            <person name="White J."/>
            <person name="Yandava C."/>
            <person name="Burger G."/>
            <person name="Gray M.W."/>
            <person name="Holland P.W.H."/>
            <person name="King N."/>
            <person name="Lang F.B.F."/>
            <person name="Roger A.J."/>
            <person name="Ruiz-Trillo I."/>
            <person name="Lander E."/>
            <person name="Nusbaum C."/>
        </authorList>
    </citation>
    <scope>NUCLEOTIDE SEQUENCE [LARGE SCALE GENOMIC DNA]</scope>
    <source>
        <strain evidence="3">ATCC 38327</strain>
    </source>
</reference>
<evidence type="ECO:0000256" key="1">
    <source>
        <dbReference type="SAM" id="MobiDB-lite"/>
    </source>
</evidence>
<protein>
    <submittedName>
        <fullName evidence="2">Uncharacterized protein</fullName>
    </submittedName>
</protein>
<name>A0A0L0TAR1_ALLM3</name>
<sequence length="106" mass="10992">MYGNMVFRLARLDTGSTGLGNTDGDEEGEDVGAMWFRRSFGSCGESDTGESDSGHDRTPATPLVVDVEVSADVVDAAAVAERIQAQVAALDAAYVVVGHVGLESAN</sequence>
<dbReference type="Proteomes" id="UP000054350">
    <property type="component" value="Unassembled WGS sequence"/>
</dbReference>
<proteinExistence type="predicted"/>
<keyword evidence="3" id="KW-1185">Reference proteome</keyword>
<evidence type="ECO:0000313" key="2">
    <source>
        <dbReference type="EMBL" id="KNE71790.1"/>
    </source>
</evidence>
<feature type="region of interest" description="Disordered" evidence="1">
    <location>
        <begin position="39"/>
        <end position="60"/>
    </location>
</feature>